<evidence type="ECO:0000313" key="1">
    <source>
        <dbReference type="EMBL" id="MCQ5084148.1"/>
    </source>
</evidence>
<organism evidence="1 2">
    <name type="scientific">Alistipes onderdonkii</name>
    <dbReference type="NCBI Taxonomy" id="328813"/>
    <lineage>
        <taxon>Bacteria</taxon>
        <taxon>Pseudomonadati</taxon>
        <taxon>Bacteroidota</taxon>
        <taxon>Bacteroidia</taxon>
        <taxon>Bacteroidales</taxon>
        <taxon>Rikenellaceae</taxon>
        <taxon>Alistipes</taxon>
    </lineage>
</organism>
<dbReference type="EMBL" id="JANGBQ010000039">
    <property type="protein sequence ID" value="MCQ5084148.1"/>
    <property type="molecule type" value="Genomic_DNA"/>
</dbReference>
<evidence type="ECO:0000313" key="2">
    <source>
        <dbReference type="Proteomes" id="UP001205035"/>
    </source>
</evidence>
<dbReference type="Proteomes" id="UP001205035">
    <property type="component" value="Unassembled WGS sequence"/>
</dbReference>
<dbReference type="AlphaFoldDB" id="A0AAJ1CGY1"/>
<dbReference type="RefSeq" id="WP_256166627.1">
    <property type="nucleotide sequence ID" value="NZ_JANGBQ010000039.1"/>
</dbReference>
<protein>
    <submittedName>
        <fullName evidence="1">Uncharacterized protein</fullName>
    </submittedName>
</protein>
<comment type="caution">
    <text evidence="1">The sequence shown here is derived from an EMBL/GenBank/DDBJ whole genome shotgun (WGS) entry which is preliminary data.</text>
</comment>
<gene>
    <name evidence="1" type="ORF">NE651_14775</name>
</gene>
<reference evidence="1" key="1">
    <citation type="submission" date="2022-06" db="EMBL/GenBank/DDBJ databases">
        <title>Isolation of gut microbiota from human fecal samples.</title>
        <authorList>
            <person name="Pamer E.G."/>
            <person name="Barat B."/>
            <person name="Waligurski E."/>
            <person name="Medina S."/>
            <person name="Paddock L."/>
            <person name="Mostad J."/>
        </authorList>
    </citation>
    <scope>NUCLEOTIDE SEQUENCE</scope>
    <source>
        <strain evidence="1">DFI.6.22</strain>
    </source>
</reference>
<name>A0AAJ1CGY1_9BACT</name>
<accession>A0AAJ1CGY1</accession>
<proteinExistence type="predicted"/>
<sequence length="105" mass="11739">MDEIKNCPKCGMELQVCDNCENVGCPNCDGYTITRDDVLLCSECSADILAEWNKQTENGAKVCGTCSHFKDEDVDGDGWCDKDDAIYHCSYYCGDHLPRLEKLTI</sequence>